<accession>A0A7D9K5M4</accession>
<dbReference type="AlphaFoldDB" id="A0A7D9K5M4"/>
<gene>
    <name evidence="2" type="ORF">PACLA_8A064236</name>
</gene>
<feature type="compositionally biased region" description="Polar residues" evidence="1">
    <location>
        <begin position="89"/>
        <end position="106"/>
    </location>
</feature>
<comment type="caution">
    <text evidence="2">The sequence shown here is derived from an EMBL/GenBank/DDBJ whole genome shotgun (WGS) entry which is preliminary data.</text>
</comment>
<feature type="region of interest" description="Disordered" evidence="1">
    <location>
        <begin position="18"/>
        <end position="116"/>
    </location>
</feature>
<protein>
    <submittedName>
        <fullName evidence="2">Uncharacterized protein</fullName>
    </submittedName>
</protein>
<reference evidence="2" key="1">
    <citation type="submission" date="2020-04" db="EMBL/GenBank/DDBJ databases">
        <authorList>
            <person name="Alioto T."/>
            <person name="Alioto T."/>
            <person name="Gomez Garrido J."/>
        </authorList>
    </citation>
    <scope>NUCLEOTIDE SEQUENCE</scope>
    <source>
        <strain evidence="2">A484AB</strain>
    </source>
</reference>
<dbReference type="EMBL" id="CACRXK020027875">
    <property type="protein sequence ID" value="CAB4041166.1"/>
    <property type="molecule type" value="Genomic_DNA"/>
</dbReference>
<evidence type="ECO:0000313" key="3">
    <source>
        <dbReference type="Proteomes" id="UP001152795"/>
    </source>
</evidence>
<proteinExistence type="predicted"/>
<evidence type="ECO:0000313" key="2">
    <source>
        <dbReference type="EMBL" id="CAB4041166.1"/>
    </source>
</evidence>
<name>A0A7D9K5M4_PARCT</name>
<evidence type="ECO:0000256" key="1">
    <source>
        <dbReference type="SAM" id="MobiDB-lite"/>
    </source>
</evidence>
<sequence length="162" mass="18262">DWFCTICVEKRSIACMNRRQEQPSENSWSRIEVRKPKKMSNNNLDASGSAEPSEGSLPSTPSSPTVPTVAHKSPTRNNVSTAHKLPPTFLSNSQVSGQVPLSTTHPTVKAPPSPMDHFPLTPLHACQKTLRTMQRYHFSYKYQHHPNVPQLWQKLPTIDHED</sequence>
<keyword evidence="3" id="KW-1185">Reference proteome</keyword>
<feature type="non-terminal residue" evidence="2">
    <location>
        <position position="1"/>
    </location>
</feature>
<dbReference type="Proteomes" id="UP001152795">
    <property type="component" value="Unassembled WGS sequence"/>
</dbReference>
<feature type="compositionally biased region" description="Low complexity" evidence="1">
    <location>
        <begin position="52"/>
        <end position="68"/>
    </location>
</feature>
<organism evidence="2 3">
    <name type="scientific">Paramuricea clavata</name>
    <name type="common">Red gorgonian</name>
    <name type="synonym">Violescent sea-whip</name>
    <dbReference type="NCBI Taxonomy" id="317549"/>
    <lineage>
        <taxon>Eukaryota</taxon>
        <taxon>Metazoa</taxon>
        <taxon>Cnidaria</taxon>
        <taxon>Anthozoa</taxon>
        <taxon>Octocorallia</taxon>
        <taxon>Malacalcyonacea</taxon>
        <taxon>Plexauridae</taxon>
        <taxon>Paramuricea</taxon>
    </lineage>
</organism>